<dbReference type="PANTHER" id="PTHR43236:SF1">
    <property type="entry name" value="BLL7220 PROTEIN"/>
    <property type="match status" value="1"/>
</dbReference>
<protein>
    <submittedName>
        <fullName evidence="3">Cro/CI family zinc-binding transcriptional regulator</fullName>
    </submittedName>
</protein>
<dbReference type="InterPro" id="IPR001387">
    <property type="entry name" value="Cro/C1-type_HTH"/>
</dbReference>
<name>A0A376H005_ENTGA</name>
<dbReference type="CDD" id="cd00093">
    <property type="entry name" value="HTH_XRE"/>
    <property type="match status" value="1"/>
</dbReference>
<sequence length="396" mass="46722">MFYGEKLSNLRELNGLSRKELADQLKITEQAVWQYENDSILPRIEILNQLRSLFCVETKYFFSSSYLKDKVSEEKIAYRAEDRESRKKTKLELTFLNYVDYYINYFEQKLIIPKAPIIDIREKSLKFVKESHLERNEVIRKVAEFARTELSLKDNKNLMYTLESSGIYIVEKNLGSKIDAYSTVTNDGRLYIILGTVKKSAVRRNFDLIHELGHLLLHADVDMDILTPAELKVIEKEAHLFASIFLLPEEEFTNDFLELKRKSNPDYYIDLKRKYLVSISAMEMRAYGLGLMTYQENRYFWGQLTKKGYKLLEPLDDEIPPVRPGKIRSLLKFVLDKNVISLKLLLNQFNILPSFLSNLFNLEEHFFDQYLEIKEDYFSDTRIVDLDDFRDKASFS</sequence>
<dbReference type="PROSITE" id="PS50943">
    <property type="entry name" value="HTH_CROC1"/>
    <property type="match status" value="1"/>
</dbReference>
<evidence type="ECO:0000313" key="4">
    <source>
        <dbReference type="Proteomes" id="UP000254807"/>
    </source>
</evidence>
<evidence type="ECO:0000259" key="2">
    <source>
        <dbReference type="PROSITE" id="PS50943"/>
    </source>
</evidence>
<gene>
    <name evidence="3" type="ORF">NCTC12360_02060</name>
</gene>
<dbReference type="PANTHER" id="PTHR43236">
    <property type="entry name" value="ANTITOXIN HIGA1"/>
    <property type="match status" value="1"/>
</dbReference>
<keyword evidence="4" id="KW-1185">Reference proteome</keyword>
<dbReference type="Pfam" id="PF06114">
    <property type="entry name" value="Peptidase_M78"/>
    <property type="match status" value="1"/>
</dbReference>
<organism evidence="3 4">
    <name type="scientific">Enterococcus gallinarum</name>
    <dbReference type="NCBI Taxonomy" id="1353"/>
    <lineage>
        <taxon>Bacteria</taxon>
        <taxon>Bacillati</taxon>
        <taxon>Bacillota</taxon>
        <taxon>Bacilli</taxon>
        <taxon>Lactobacillales</taxon>
        <taxon>Enterococcaceae</taxon>
        <taxon>Enterococcus</taxon>
    </lineage>
</organism>
<dbReference type="SUPFAM" id="SSF47413">
    <property type="entry name" value="lambda repressor-like DNA-binding domains"/>
    <property type="match status" value="1"/>
</dbReference>
<evidence type="ECO:0000256" key="1">
    <source>
        <dbReference type="ARBA" id="ARBA00007227"/>
    </source>
</evidence>
<accession>A0A376H005</accession>
<comment type="similarity">
    <text evidence="1">Belongs to the short-chain fatty acyl-CoA assimilation regulator (ScfR) family.</text>
</comment>
<dbReference type="Pfam" id="PF01381">
    <property type="entry name" value="HTH_3"/>
    <property type="match status" value="1"/>
</dbReference>
<dbReference type="Proteomes" id="UP000254807">
    <property type="component" value="Unassembled WGS sequence"/>
</dbReference>
<dbReference type="InterPro" id="IPR010982">
    <property type="entry name" value="Lambda_DNA-bd_dom_sf"/>
</dbReference>
<feature type="domain" description="HTH cro/C1-type" evidence="2">
    <location>
        <begin position="7"/>
        <end position="61"/>
    </location>
</feature>
<reference evidence="3 4" key="1">
    <citation type="submission" date="2018-06" db="EMBL/GenBank/DDBJ databases">
        <authorList>
            <consortium name="Pathogen Informatics"/>
            <person name="Doyle S."/>
        </authorList>
    </citation>
    <scope>NUCLEOTIDE SEQUENCE [LARGE SCALE GENOMIC DNA]</scope>
    <source>
        <strain evidence="3 4">NCTC12360</strain>
    </source>
</reference>
<dbReference type="SMART" id="SM00530">
    <property type="entry name" value="HTH_XRE"/>
    <property type="match status" value="1"/>
</dbReference>
<dbReference type="OrthoDB" id="9816277at2"/>
<dbReference type="RefSeq" id="WP_010709980.1">
    <property type="nucleotide sequence ID" value="NZ_JABMDB010000029.1"/>
</dbReference>
<dbReference type="EMBL" id="UFYW01000001">
    <property type="protein sequence ID" value="STD83593.1"/>
    <property type="molecule type" value="Genomic_DNA"/>
</dbReference>
<dbReference type="GO" id="GO:0003677">
    <property type="term" value="F:DNA binding"/>
    <property type="evidence" value="ECO:0007669"/>
    <property type="project" value="InterPro"/>
</dbReference>
<dbReference type="AlphaFoldDB" id="A0A376H005"/>
<dbReference type="Gene3D" id="1.10.260.40">
    <property type="entry name" value="lambda repressor-like DNA-binding domains"/>
    <property type="match status" value="1"/>
</dbReference>
<dbReference type="InterPro" id="IPR052345">
    <property type="entry name" value="Rad_response_metalloprotease"/>
</dbReference>
<evidence type="ECO:0000313" key="3">
    <source>
        <dbReference type="EMBL" id="STD83593.1"/>
    </source>
</evidence>
<dbReference type="InterPro" id="IPR010359">
    <property type="entry name" value="IrrE_HExxH"/>
</dbReference>
<dbReference type="Gene3D" id="1.10.10.2910">
    <property type="match status" value="1"/>
</dbReference>
<proteinExistence type="inferred from homology"/>